<dbReference type="PANTHER" id="PTHR12428">
    <property type="entry name" value="OXA1"/>
    <property type="match status" value="1"/>
</dbReference>
<evidence type="ECO:0000256" key="2">
    <source>
        <dbReference type="ARBA" id="ARBA00009877"/>
    </source>
</evidence>
<dbReference type="AlphaFoldDB" id="A0A9Q9EIK3"/>
<evidence type="ECO:0000256" key="8">
    <source>
        <dbReference type="ARBA" id="ARBA00023136"/>
    </source>
</evidence>
<keyword evidence="4" id="KW-0999">Mitochondrion inner membrane</keyword>
<dbReference type="GO" id="GO:0032977">
    <property type="term" value="F:membrane insertase activity"/>
    <property type="evidence" value="ECO:0007669"/>
    <property type="project" value="InterPro"/>
</dbReference>
<gene>
    <name evidence="13" type="ORF">Slin15195_G044560</name>
</gene>
<proteinExistence type="inferred from homology"/>
<dbReference type="InterPro" id="IPR001708">
    <property type="entry name" value="YidC/ALB3/OXA1/COX18"/>
</dbReference>
<evidence type="ECO:0000313" key="14">
    <source>
        <dbReference type="Proteomes" id="UP001056384"/>
    </source>
</evidence>
<name>A0A9Q9EIK3_9PEZI</name>
<protein>
    <submittedName>
        <fullName evidence="13">Membrane insertase YidC/ALB3/OXA1/COX18</fullName>
    </submittedName>
</protein>
<evidence type="ECO:0000256" key="4">
    <source>
        <dbReference type="ARBA" id="ARBA00022792"/>
    </source>
</evidence>
<dbReference type="CDD" id="cd20069">
    <property type="entry name" value="5TM_Oxa1-like"/>
    <property type="match status" value="1"/>
</dbReference>
<evidence type="ECO:0000256" key="7">
    <source>
        <dbReference type="ARBA" id="ARBA00023128"/>
    </source>
</evidence>
<feature type="domain" description="Membrane insertase YidC/Oxa/ALB C-terminal" evidence="12">
    <location>
        <begin position="156"/>
        <end position="351"/>
    </location>
</feature>
<keyword evidence="14" id="KW-1185">Reference proteome</keyword>
<dbReference type="InterPro" id="IPR028055">
    <property type="entry name" value="YidC/Oxa/ALB_C"/>
</dbReference>
<evidence type="ECO:0000256" key="10">
    <source>
        <dbReference type="SAM" id="MobiDB-lite"/>
    </source>
</evidence>
<accession>A0A9Q9EIK3</accession>
<dbReference type="GO" id="GO:0032979">
    <property type="term" value="P:protein insertion into mitochondrial inner membrane from matrix"/>
    <property type="evidence" value="ECO:0007669"/>
    <property type="project" value="TreeGrafter"/>
</dbReference>
<dbReference type="OrthoDB" id="2148490at2759"/>
<keyword evidence="6 11" id="KW-1133">Transmembrane helix</keyword>
<keyword evidence="3 9" id="KW-0812">Transmembrane</keyword>
<dbReference type="EMBL" id="CP099420">
    <property type="protein sequence ID" value="USW51137.1"/>
    <property type="molecule type" value="Genomic_DNA"/>
</dbReference>
<feature type="transmembrane region" description="Helical" evidence="11">
    <location>
        <begin position="230"/>
        <end position="250"/>
    </location>
</feature>
<feature type="transmembrane region" description="Helical" evidence="11">
    <location>
        <begin position="154"/>
        <end position="176"/>
    </location>
</feature>
<dbReference type="GO" id="GO:0005743">
    <property type="term" value="C:mitochondrial inner membrane"/>
    <property type="evidence" value="ECO:0007669"/>
    <property type="project" value="UniProtKB-SubCell"/>
</dbReference>
<keyword evidence="5" id="KW-0809">Transit peptide</keyword>
<evidence type="ECO:0000256" key="1">
    <source>
        <dbReference type="ARBA" id="ARBA00004448"/>
    </source>
</evidence>
<evidence type="ECO:0000256" key="3">
    <source>
        <dbReference type="ARBA" id="ARBA00022692"/>
    </source>
</evidence>
<evidence type="ECO:0000256" key="6">
    <source>
        <dbReference type="ARBA" id="ARBA00022989"/>
    </source>
</evidence>
<evidence type="ECO:0000313" key="13">
    <source>
        <dbReference type="EMBL" id="USW51137.1"/>
    </source>
</evidence>
<dbReference type="Pfam" id="PF02096">
    <property type="entry name" value="60KD_IMP"/>
    <property type="match status" value="1"/>
</dbReference>
<keyword evidence="8 11" id="KW-0472">Membrane</keyword>
<organism evidence="13 14">
    <name type="scientific">Septoria linicola</name>
    <dbReference type="NCBI Taxonomy" id="215465"/>
    <lineage>
        <taxon>Eukaryota</taxon>
        <taxon>Fungi</taxon>
        <taxon>Dikarya</taxon>
        <taxon>Ascomycota</taxon>
        <taxon>Pezizomycotina</taxon>
        <taxon>Dothideomycetes</taxon>
        <taxon>Dothideomycetidae</taxon>
        <taxon>Mycosphaerellales</taxon>
        <taxon>Mycosphaerellaceae</taxon>
        <taxon>Septoria</taxon>
    </lineage>
</organism>
<comment type="subcellular location">
    <subcellularLocation>
        <location evidence="9">Membrane</location>
        <topology evidence="9">Multi-pass membrane protein</topology>
    </subcellularLocation>
    <subcellularLocation>
        <location evidence="1">Mitochondrion inner membrane</location>
        <topology evidence="1">Multi-pass membrane protein</topology>
    </subcellularLocation>
</comment>
<feature type="region of interest" description="Disordered" evidence="10">
    <location>
        <begin position="24"/>
        <end position="45"/>
    </location>
</feature>
<evidence type="ECO:0000256" key="11">
    <source>
        <dbReference type="SAM" id="Phobius"/>
    </source>
</evidence>
<reference evidence="13" key="1">
    <citation type="submission" date="2022-06" db="EMBL/GenBank/DDBJ databases">
        <title>Complete genome sequences of two strains of the flax pathogen Septoria linicola.</title>
        <authorList>
            <person name="Lapalu N."/>
            <person name="Simon A."/>
            <person name="Demenou B."/>
            <person name="Paumier D."/>
            <person name="Guillot M.-P."/>
            <person name="Gout L."/>
            <person name="Valade R."/>
        </authorList>
    </citation>
    <scope>NUCLEOTIDE SEQUENCE</scope>
    <source>
        <strain evidence="13">SE15195</strain>
    </source>
</reference>
<feature type="region of interest" description="Disordered" evidence="10">
    <location>
        <begin position="461"/>
        <end position="498"/>
    </location>
</feature>
<dbReference type="Proteomes" id="UP001056384">
    <property type="component" value="Chromosome 3"/>
</dbReference>
<comment type="similarity">
    <text evidence="2 9">Belongs to the OXA1/ALB3/YidC family.</text>
</comment>
<evidence type="ECO:0000256" key="9">
    <source>
        <dbReference type="RuleBase" id="RU003945"/>
    </source>
</evidence>
<evidence type="ECO:0000256" key="5">
    <source>
        <dbReference type="ARBA" id="ARBA00022946"/>
    </source>
</evidence>
<keyword evidence="7" id="KW-0496">Mitochondrion</keyword>
<dbReference type="PANTHER" id="PTHR12428:SF66">
    <property type="entry name" value="MITOCHONDRIAL INNER MEMBRANE PROTEIN OXA1L"/>
    <property type="match status" value="1"/>
</dbReference>
<evidence type="ECO:0000259" key="12">
    <source>
        <dbReference type="Pfam" id="PF02096"/>
    </source>
</evidence>
<sequence length="498" mass="53453">MMPSRGLHALRGKLPRIQHQAATRNLSSTTRPSLRFASPTSSAISHPTTRLARSTRRAIPSIVAFRYASTQQSATPVADATTAATSSSSSSSSFSSFSNIDTITLDQVSKNAILAPDAIPEQIGYLHAIGVDYGYGPTSIIQWVLEHAHVALNLPWWGAIVLTAASLRLILFPLYLKMSDSQARASALAPVLKPFNDKMVSEMRNNNTAAAMQAQQQIAAIKKRAGISTAGMFAPMIAQGVLGYCGFRLMRHLATLPVPGLTNGGFLWVTDLTMTDGYLLLPLIMAGTMHVVVRLGGESGAASAVAPGLRKVMLYGMPLLILLFTSWQPGAVALWFVGSGLIGIPQALLLQRPAVREYFGLAPTYKAKPTETTGFLQAFMDANNPTAAASPASTPRAPHAGGKNAAYMRPQYQSPNVRTAPSSGAGRTIDAQLVDKSDMVQPSAPAKGIFEQAKEKFQAGRDAVNKLSERTAEQTKASQRAEYKRQAQEYEKRRTGKK</sequence>